<dbReference type="InterPro" id="IPR050448">
    <property type="entry name" value="OpgB/LTA_synthase_biosynth"/>
</dbReference>
<dbReference type="Gene3D" id="3.30.1120.170">
    <property type="match status" value="1"/>
</dbReference>
<evidence type="ECO:0000256" key="9">
    <source>
        <dbReference type="PIRSR" id="PIRSR005091-2"/>
    </source>
</evidence>
<dbReference type="AlphaFoldDB" id="A0A9D0ZRR8"/>
<keyword evidence="9" id="KW-0464">Manganese</keyword>
<feature type="binding site" evidence="10">
    <location>
        <position position="508"/>
    </location>
    <ligand>
        <name>Mn(2+)</name>
        <dbReference type="ChEBI" id="CHEBI:29035"/>
    </ligand>
</feature>
<dbReference type="CDD" id="cd16015">
    <property type="entry name" value="LTA_synthase"/>
    <property type="match status" value="1"/>
</dbReference>
<feature type="domain" description="Sulfatase N-terminal" evidence="12">
    <location>
        <begin position="263"/>
        <end position="590"/>
    </location>
</feature>
<feature type="binding site" evidence="10">
    <location>
        <position position="271"/>
    </location>
    <ligand>
        <name>Mn(2+)</name>
        <dbReference type="ChEBI" id="CHEBI:29035"/>
    </ligand>
</feature>
<evidence type="ECO:0000256" key="7">
    <source>
        <dbReference type="ARBA" id="ARBA00023136"/>
    </source>
</evidence>
<organism evidence="13 14">
    <name type="scientific">Candidatus Coprosoma intestinipullorum</name>
    <dbReference type="NCBI Taxonomy" id="2840752"/>
    <lineage>
        <taxon>Bacteria</taxon>
        <taxon>Bacillati</taxon>
        <taxon>Bacillota</taxon>
        <taxon>Bacillota incertae sedis</taxon>
        <taxon>Candidatus Coprosoma</taxon>
    </lineage>
</organism>
<evidence type="ECO:0000313" key="13">
    <source>
        <dbReference type="EMBL" id="HIQ91070.1"/>
    </source>
</evidence>
<evidence type="ECO:0000313" key="14">
    <source>
        <dbReference type="Proteomes" id="UP000886786"/>
    </source>
</evidence>
<evidence type="ECO:0000256" key="4">
    <source>
        <dbReference type="ARBA" id="ARBA00022475"/>
    </source>
</evidence>
<feature type="binding site" evidence="10">
    <location>
        <position position="509"/>
    </location>
    <ligand>
        <name>Mn(2+)</name>
        <dbReference type="ChEBI" id="CHEBI:29035"/>
    </ligand>
</feature>
<name>A0A9D0ZRR8_9FIRM</name>
<proteinExistence type="inferred from homology"/>
<keyword evidence="4" id="KW-1003">Cell membrane</keyword>
<evidence type="ECO:0000256" key="5">
    <source>
        <dbReference type="ARBA" id="ARBA00022692"/>
    </source>
</evidence>
<evidence type="ECO:0000259" key="12">
    <source>
        <dbReference type="Pfam" id="PF00884"/>
    </source>
</evidence>
<dbReference type="InterPro" id="IPR012160">
    <property type="entry name" value="LtaS-like"/>
</dbReference>
<accession>A0A9D0ZRR8</accession>
<evidence type="ECO:0000256" key="1">
    <source>
        <dbReference type="ARBA" id="ARBA00004651"/>
    </source>
</evidence>
<dbReference type="Pfam" id="PF00884">
    <property type="entry name" value="Sulfatase"/>
    <property type="match status" value="1"/>
</dbReference>
<comment type="pathway">
    <text evidence="2">Cell wall biogenesis; lipoteichoic acid biosynthesis.</text>
</comment>
<dbReference type="PANTHER" id="PTHR47371:SF3">
    <property type="entry name" value="PHOSPHOGLYCEROL TRANSFERASE I"/>
    <property type="match status" value="1"/>
</dbReference>
<dbReference type="PANTHER" id="PTHR47371">
    <property type="entry name" value="LIPOTEICHOIC ACID SYNTHASE"/>
    <property type="match status" value="1"/>
</dbReference>
<dbReference type="GO" id="GO:0046872">
    <property type="term" value="F:metal ion binding"/>
    <property type="evidence" value="ECO:0007669"/>
    <property type="project" value="UniProtKB-KW"/>
</dbReference>
<keyword evidence="6 11" id="KW-1133">Transmembrane helix</keyword>
<dbReference type="GO" id="GO:0005886">
    <property type="term" value="C:plasma membrane"/>
    <property type="evidence" value="ECO:0007669"/>
    <property type="project" value="UniProtKB-SubCell"/>
</dbReference>
<evidence type="ECO:0000256" key="11">
    <source>
        <dbReference type="SAM" id="Phobius"/>
    </source>
</evidence>
<sequence length="682" mass="78944">MKDFWNKFLKILASARDKSIFFFKNNILFALFIIAMLINSSLLRFLTVKNFTAISPVLADLAFVLFIGSFAYFFKPKNRFKYYFTWSIILTLVCFINSIYYTNYVSFTSFSLLATSLQLAGVSDALGTIMEIKDFAYWWAPLMLIFAHRKLLKSGYYSKVKTAEKVRISVLKCLVAAAIVAGAFISTLTGTDLSRLYKQWNREYVVMKFGIYVYQSNDLIASLKPQISPLFGYDTAAKEFREYYEEYPQDSEDNEYTDILKGKNIIVIHAESFQNFVMDTEINGVELAPNMKKLASEGMYFSNFYSQESVGTSSDSEFTYSTSLLPASSGTVFVSYWDRYYPSIQKYLSNDGYYVFSMHANKGNMWNREVMHKQLGYDRFYNYTKDYDIDETIGLGLSDKSFFRQSVQKIKKINKKYDKYYGLLIMLTNHTPFEGLEDTTDLDLTYTYKTTDPETGEETEVVNNYLKDTTLGKYFTTVHYADQAIGELVDNLDKEGLLDDTVLVIYGDHDAKIKRSEYDYYYNYNPETDSKYSSDDPRYDEFTKYEYELNRKVPFIIWTKDKDLQKKINKEVSTVTGMYDVLPTLGNMLGIDTPYALGHDVFSTDDHFVVFPNGNWITDRMYYDSQNDEAIMLDEDAVIGKDYIEKYSQRAEKEVSVSNDIIVHDLIKKTTESDEVINGGSE</sequence>
<feature type="transmembrane region" description="Helical" evidence="11">
    <location>
        <begin position="83"/>
        <end position="101"/>
    </location>
</feature>
<gene>
    <name evidence="13" type="ORF">IAB27_05565</name>
</gene>
<dbReference type="EMBL" id="DVFV01000096">
    <property type="protein sequence ID" value="HIQ91070.1"/>
    <property type="molecule type" value="Genomic_DNA"/>
</dbReference>
<feature type="binding site" evidence="9">
    <location>
        <position position="430"/>
    </location>
    <ligand>
        <name>substrate</name>
    </ligand>
</feature>
<feature type="transmembrane region" description="Helical" evidence="11">
    <location>
        <begin position="135"/>
        <end position="152"/>
    </location>
</feature>
<evidence type="ECO:0000256" key="10">
    <source>
        <dbReference type="PIRSR" id="PIRSR005091-3"/>
    </source>
</evidence>
<dbReference type="PIRSF" id="PIRSF005091">
    <property type="entry name" value="Mmb_sulf_HI1246"/>
    <property type="match status" value="1"/>
</dbReference>
<evidence type="ECO:0000256" key="3">
    <source>
        <dbReference type="ARBA" id="ARBA00009983"/>
    </source>
</evidence>
<comment type="subcellular location">
    <subcellularLocation>
        <location evidence="1">Cell membrane</location>
        <topology evidence="1">Multi-pass membrane protein</topology>
    </subcellularLocation>
</comment>
<dbReference type="SUPFAM" id="SSF53649">
    <property type="entry name" value="Alkaline phosphatase-like"/>
    <property type="match status" value="1"/>
</dbReference>
<dbReference type="InterPro" id="IPR017850">
    <property type="entry name" value="Alkaline_phosphatase_core_sf"/>
</dbReference>
<keyword evidence="5 11" id="KW-0812">Transmembrane</keyword>
<feature type="active site" evidence="8">
    <location>
        <position position="313"/>
    </location>
</feature>
<feature type="transmembrane region" description="Helical" evidence="11">
    <location>
        <begin position="54"/>
        <end position="74"/>
    </location>
</feature>
<dbReference type="Proteomes" id="UP000886786">
    <property type="component" value="Unassembled WGS sequence"/>
</dbReference>
<evidence type="ECO:0000256" key="2">
    <source>
        <dbReference type="ARBA" id="ARBA00004936"/>
    </source>
</evidence>
<feature type="transmembrane region" description="Helical" evidence="11">
    <location>
        <begin position="21"/>
        <end position="42"/>
    </location>
</feature>
<reference evidence="13" key="2">
    <citation type="journal article" date="2021" name="PeerJ">
        <title>Extensive microbial diversity within the chicken gut microbiome revealed by metagenomics and culture.</title>
        <authorList>
            <person name="Gilroy R."/>
            <person name="Ravi A."/>
            <person name="Getino M."/>
            <person name="Pursley I."/>
            <person name="Horton D.L."/>
            <person name="Alikhan N.F."/>
            <person name="Baker D."/>
            <person name="Gharbi K."/>
            <person name="Hall N."/>
            <person name="Watson M."/>
            <person name="Adriaenssens E.M."/>
            <person name="Foster-Nyarko E."/>
            <person name="Jarju S."/>
            <person name="Secka A."/>
            <person name="Antonio M."/>
            <person name="Oren A."/>
            <person name="Chaudhuri R.R."/>
            <person name="La Ragione R."/>
            <person name="Hildebrand F."/>
            <person name="Pallen M.J."/>
        </authorList>
    </citation>
    <scope>NUCLEOTIDE SEQUENCE</scope>
    <source>
        <strain evidence="13">CHK147-3167</strain>
    </source>
</reference>
<keyword evidence="9" id="KW-0479">Metal-binding</keyword>
<dbReference type="InterPro" id="IPR000917">
    <property type="entry name" value="Sulfatase_N"/>
</dbReference>
<comment type="similarity">
    <text evidence="3">Belongs to the LTA synthase family.</text>
</comment>
<comment type="caution">
    <text evidence="13">The sequence shown here is derived from an EMBL/GenBank/DDBJ whole genome shotgun (WGS) entry which is preliminary data.</text>
</comment>
<dbReference type="Gene3D" id="3.40.720.10">
    <property type="entry name" value="Alkaline Phosphatase, subunit A"/>
    <property type="match status" value="1"/>
</dbReference>
<evidence type="ECO:0000256" key="8">
    <source>
        <dbReference type="PIRSR" id="PIRSR005091-1"/>
    </source>
</evidence>
<evidence type="ECO:0000256" key="6">
    <source>
        <dbReference type="ARBA" id="ARBA00022989"/>
    </source>
</evidence>
<keyword evidence="7 11" id="KW-0472">Membrane</keyword>
<protein>
    <submittedName>
        <fullName evidence="13">LTA synthase family protein</fullName>
    </submittedName>
</protein>
<feature type="transmembrane region" description="Helical" evidence="11">
    <location>
        <begin position="173"/>
        <end position="191"/>
    </location>
</feature>
<reference evidence="13" key="1">
    <citation type="submission" date="2020-10" db="EMBL/GenBank/DDBJ databases">
        <authorList>
            <person name="Gilroy R."/>
        </authorList>
    </citation>
    <scope>NUCLEOTIDE SEQUENCE</scope>
    <source>
        <strain evidence="13">CHK147-3167</strain>
    </source>
</reference>